<dbReference type="AlphaFoldDB" id="A0A7S1NA51"/>
<gene>
    <name evidence="2" type="ORF">EGYM00392_LOCUS17879</name>
</gene>
<organism evidence="2">
    <name type="scientific">Eutreptiella gymnastica</name>
    <dbReference type="NCBI Taxonomy" id="73025"/>
    <lineage>
        <taxon>Eukaryota</taxon>
        <taxon>Discoba</taxon>
        <taxon>Euglenozoa</taxon>
        <taxon>Euglenida</taxon>
        <taxon>Spirocuta</taxon>
        <taxon>Euglenophyceae</taxon>
        <taxon>Eutreptiales</taxon>
        <taxon>Eutreptiaceae</taxon>
        <taxon>Eutreptiella</taxon>
    </lineage>
</organism>
<evidence type="ECO:0000313" key="2">
    <source>
        <dbReference type="EMBL" id="CAD9006789.1"/>
    </source>
</evidence>
<protein>
    <submittedName>
        <fullName evidence="2">Uncharacterized protein</fullName>
    </submittedName>
</protein>
<accession>A0A7S1NA51</accession>
<sequence>MDSPDPYSSPNFGNAWGLHSPTPRGGPGPKRRFENDLIDTDYGNGITITSSMGTQSHALCRAEGVSGNHFPVRPSSRDVMHHRGCVASPLPVVRRASQSVPGHLSPTLTSDPLASFLVDWSAAERSARVPAPSEESLKWQMALRPKSGSPKGPRPPGSPGAASPRGMRSRIEVSGTQPPGTLDPASLKCHSPTHERLYGLTPKAPGSPKQPHVKDERFGRHNTHVRQLPALAR</sequence>
<name>A0A7S1NA51_9EUGL</name>
<evidence type="ECO:0000256" key="1">
    <source>
        <dbReference type="SAM" id="MobiDB-lite"/>
    </source>
</evidence>
<dbReference type="EMBL" id="HBGA01048618">
    <property type="protein sequence ID" value="CAD9006789.1"/>
    <property type="molecule type" value="Transcribed_RNA"/>
</dbReference>
<feature type="region of interest" description="Disordered" evidence="1">
    <location>
        <begin position="144"/>
        <end position="233"/>
    </location>
</feature>
<reference evidence="2" key="1">
    <citation type="submission" date="2021-01" db="EMBL/GenBank/DDBJ databases">
        <authorList>
            <person name="Corre E."/>
            <person name="Pelletier E."/>
            <person name="Niang G."/>
            <person name="Scheremetjew M."/>
            <person name="Finn R."/>
            <person name="Kale V."/>
            <person name="Holt S."/>
            <person name="Cochrane G."/>
            <person name="Meng A."/>
            <person name="Brown T."/>
            <person name="Cohen L."/>
        </authorList>
    </citation>
    <scope>NUCLEOTIDE SEQUENCE</scope>
    <source>
        <strain evidence="2">NIES-381</strain>
    </source>
</reference>
<feature type="compositionally biased region" description="Polar residues" evidence="1">
    <location>
        <begin position="1"/>
        <end position="12"/>
    </location>
</feature>
<proteinExistence type="predicted"/>
<feature type="region of interest" description="Disordered" evidence="1">
    <location>
        <begin position="1"/>
        <end position="37"/>
    </location>
</feature>